<dbReference type="RefSeq" id="XP_004357647.1">
    <property type="nucleotide sequence ID" value="XM_004357590.1"/>
</dbReference>
<dbReference type="OrthoDB" id="14793at2759"/>
<sequence>MSDLILDNLTGYKGKVKKQGADSHATPKRRYHHPVIDTDQFEIPPENASKLRLNGDTKIGGDKKRNLWGGGNR</sequence>
<evidence type="ECO:0000313" key="3">
    <source>
        <dbReference type="Proteomes" id="UP000007797"/>
    </source>
</evidence>
<dbReference type="GeneID" id="14871404"/>
<evidence type="ECO:0000313" key="2">
    <source>
        <dbReference type="EMBL" id="EGG19376.1"/>
    </source>
</evidence>
<keyword evidence="3" id="KW-1185">Reference proteome</keyword>
<dbReference type="OMA" id="HATPRPH"/>
<organism evidence="2 3">
    <name type="scientific">Cavenderia fasciculata</name>
    <name type="common">Slime mold</name>
    <name type="synonym">Dictyostelium fasciculatum</name>
    <dbReference type="NCBI Taxonomy" id="261658"/>
    <lineage>
        <taxon>Eukaryota</taxon>
        <taxon>Amoebozoa</taxon>
        <taxon>Evosea</taxon>
        <taxon>Eumycetozoa</taxon>
        <taxon>Dictyostelia</taxon>
        <taxon>Acytosteliales</taxon>
        <taxon>Cavenderiaceae</taxon>
        <taxon>Cavenderia</taxon>
    </lineage>
</organism>
<dbReference type="AlphaFoldDB" id="F4PYA9"/>
<accession>F4PYA9</accession>
<feature type="compositionally biased region" description="Basic and acidic residues" evidence="1">
    <location>
        <begin position="53"/>
        <end position="65"/>
    </location>
</feature>
<dbReference type="EMBL" id="GL883015">
    <property type="protein sequence ID" value="EGG19376.1"/>
    <property type="molecule type" value="Genomic_DNA"/>
</dbReference>
<dbReference type="Proteomes" id="UP000007797">
    <property type="component" value="Unassembled WGS sequence"/>
</dbReference>
<evidence type="ECO:0000256" key="1">
    <source>
        <dbReference type="SAM" id="MobiDB-lite"/>
    </source>
</evidence>
<proteinExistence type="predicted"/>
<protein>
    <submittedName>
        <fullName evidence="2">Uncharacterized protein</fullName>
    </submittedName>
</protein>
<feature type="region of interest" description="Disordered" evidence="1">
    <location>
        <begin position="50"/>
        <end position="73"/>
    </location>
</feature>
<reference evidence="3" key="1">
    <citation type="journal article" date="2011" name="Genome Res.">
        <title>Phylogeny-wide analysis of social amoeba genomes highlights ancient origins for complex intercellular communication.</title>
        <authorList>
            <person name="Heidel A.J."/>
            <person name="Lawal H.M."/>
            <person name="Felder M."/>
            <person name="Schilde C."/>
            <person name="Helps N.R."/>
            <person name="Tunggal B."/>
            <person name="Rivero F."/>
            <person name="John U."/>
            <person name="Schleicher M."/>
            <person name="Eichinger L."/>
            <person name="Platzer M."/>
            <person name="Noegel A.A."/>
            <person name="Schaap P."/>
            <person name="Gloeckner G."/>
        </authorList>
    </citation>
    <scope>NUCLEOTIDE SEQUENCE [LARGE SCALE GENOMIC DNA]</scope>
    <source>
        <strain evidence="3">SH3</strain>
    </source>
</reference>
<gene>
    <name evidence="2" type="ORF">DFA_02163</name>
</gene>
<dbReference type="KEGG" id="dfa:DFA_02163"/>
<name>F4PYA9_CACFS</name>